<keyword evidence="4" id="KW-0808">Transferase</keyword>
<keyword evidence="8" id="KW-0067">ATP-binding</keyword>
<dbReference type="InterPro" id="IPR001206">
    <property type="entry name" value="Diacylglycerol_kinase_cat_dom"/>
</dbReference>
<dbReference type="Pfam" id="PF00781">
    <property type="entry name" value="DAGK_cat"/>
    <property type="match status" value="1"/>
</dbReference>
<sequence>MWNQNWEVYIMDTKYIFLIYNPVSGNKSFCENLDYFFETFQNKGYEIHIYRTSCEEDFSKALQSRDMKIYDALIVAGGDGSINFVLNCLIELNIDIPLGVIPAGTMNDICYNMGMSLDIVEAIDSLSLMHMEKVDIGLTNDKYFLNTCGAGLFMEVSQNTDRQLKNVMGRAAYLLTGIKELPKFKKWRIRITTDEKVIEDEFYFFIVMNGKGAGGFHKLAPEASMNDGLFDLIAVKACPLNELPIIFAKVLTGTHTTNKNVLHLKSENISIENMEDTFDLLTDMDGEEGPQMPLKMSVIPSRIKMILPPKQ</sequence>
<dbReference type="GO" id="GO:0008654">
    <property type="term" value="P:phospholipid biosynthetic process"/>
    <property type="evidence" value="ECO:0007669"/>
    <property type="project" value="UniProtKB-KW"/>
</dbReference>
<dbReference type="NCBIfam" id="TIGR00147">
    <property type="entry name" value="YegS/Rv2252/BmrU family lipid kinase"/>
    <property type="match status" value="1"/>
</dbReference>
<reference evidence="14 15" key="1">
    <citation type="submission" date="2019-10" db="EMBL/GenBank/DDBJ databases">
        <title>Alkalibaculum tamaniensis sp.nov., a new alkaliphilic acetogen, isolated on methoxylated aromatics from a mud volcano.</title>
        <authorList>
            <person name="Khomyakova M.A."/>
            <person name="Merkel A.Y."/>
            <person name="Bonch-Osmolovskaya E.A."/>
            <person name="Slobodkin A.I."/>
        </authorList>
    </citation>
    <scope>NUCLEOTIDE SEQUENCE [LARGE SCALE GENOMIC DNA]</scope>
    <source>
        <strain evidence="14 15">M08DMB</strain>
    </source>
</reference>
<dbReference type="GO" id="GO:0004143">
    <property type="term" value="F:ATP-dependent diacylglycerol kinase activity"/>
    <property type="evidence" value="ECO:0007669"/>
    <property type="project" value="TreeGrafter"/>
</dbReference>
<dbReference type="InterPro" id="IPR017438">
    <property type="entry name" value="ATP-NAD_kinase_N"/>
</dbReference>
<dbReference type="Gene3D" id="3.40.50.10330">
    <property type="entry name" value="Probable inorganic polyphosphate/atp-NAD kinase, domain 1"/>
    <property type="match status" value="1"/>
</dbReference>
<keyword evidence="15" id="KW-1185">Reference proteome</keyword>
<keyword evidence="3" id="KW-0444">Lipid biosynthesis</keyword>
<dbReference type="GO" id="GO:0005886">
    <property type="term" value="C:plasma membrane"/>
    <property type="evidence" value="ECO:0007669"/>
    <property type="project" value="TreeGrafter"/>
</dbReference>
<gene>
    <name evidence="14" type="ORF">GC105_08175</name>
</gene>
<feature type="domain" description="DAGKc" evidence="13">
    <location>
        <begin position="11"/>
        <end position="143"/>
    </location>
</feature>
<comment type="cofactor">
    <cofactor evidence="1">
        <name>Mg(2+)</name>
        <dbReference type="ChEBI" id="CHEBI:18420"/>
    </cofactor>
</comment>
<evidence type="ECO:0000313" key="14">
    <source>
        <dbReference type="EMBL" id="MPW25765.1"/>
    </source>
</evidence>
<dbReference type="Gene3D" id="2.60.200.40">
    <property type="match status" value="1"/>
</dbReference>
<keyword evidence="6" id="KW-0547">Nucleotide-binding</keyword>
<dbReference type="InterPro" id="IPR045540">
    <property type="entry name" value="YegS/DAGK_C"/>
</dbReference>
<evidence type="ECO:0000256" key="7">
    <source>
        <dbReference type="ARBA" id="ARBA00022777"/>
    </source>
</evidence>
<evidence type="ECO:0000256" key="9">
    <source>
        <dbReference type="ARBA" id="ARBA00022842"/>
    </source>
</evidence>
<protein>
    <submittedName>
        <fullName evidence="14">YegS/Rv2252/BmrU family lipid kinase</fullName>
    </submittedName>
</protein>
<dbReference type="InterPro" id="IPR050187">
    <property type="entry name" value="Lipid_Phosphate_FormReg"/>
</dbReference>
<evidence type="ECO:0000256" key="6">
    <source>
        <dbReference type="ARBA" id="ARBA00022741"/>
    </source>
</evidence>
<comment type="similarity">
    <text evidence="2">Belongs to the diacylglycerol/lipid kinase family.</text>
</comment>
<dbReference type="AlphaFoldDB" id="A0A6A7K8T0"/>
<dbReference type="PROSITE" id="PS50146">
    <property type="entry name" value="DAGK"/>
    <property type="match status" value="1"/>
</dbReference>
<dbReference type="SMART" id="SM00046">
    <property type="entry name" value="DAGKc"/>
    <property type="match status" value="1"/>
</dbReference>
<evidence type="ECO:0000259" key="13">
    <source>
        <dbReference type="PROSITE" id="PS50146"/>
    </source>
</evidence>
<evidence type="ECO:0000256" key="4">
    <source>
        <dbReference type="ARBA" id="ARBA00022679"/>
    </source>
</evidence>
<evidence type="ECO:0000256" key="3">
    <source>
        <dbReference type="ARBA" id="ARBA00022516"/>
    </source>
</evidence>
<evidence type="ECO:0000256" key="8">
    <source>
        <dbReference type="ARBA" id="ARBA00022840"/>
    </source>
</evidence>
<evidence type="ECO:0000256" key="5">
    <source>
        <dbReference type="ARBA" id="ARBA00022723"/>
    </source>
</evidence>
<name>A0A6A7K8T0_9FIRM</name>
<keyword evidence="12" id="KW-1208">Phospholipid metabolism</keyword>
<dbReference type="InterPro" id="IPR016064">
    <property type="entry name" value="NAD/diacylglycerol_kinase_sf"/>
</dbReference>
<evidence type="ECO:0000256" key="2">
    <source>
        <dbReference type="ARBA" id="ARBA00005983"/>
    </source>
</evidence>
<dbReference type="EMBL" id="WHNX01000010">
    <property type="protein sequence ID" value="MPW25765.1"/>
    <property type="molecule type" value="Genomic_DNA"/>
</dbReference>
<evidence type="ECO:0000256" key="11">
    <source>
        <dbReference type="ARBA" id="ARBA00023209"/>
    </source>
</evidence>
<keyword evidence="11" id="KW-0594">Phospholipid biosynthesis</keyword>
<dbReference type="InterPro" id="IPR005218">
    <property type="entry name" value="Diacylglycerol/lipid_kinase"/>
</dbReference>
<dbReference type="Proteomes" id="UP000440004">
    <property type="component" value="Unassembled WGS sequence"/>
</dbReference>
<accession>A0A6A7K8T0</accession>
<dbReference type="Pfam" id="PF19279">
    <property type="entry name" value="YegS_C"/>
    <property type="match status" value="1"/>
</dbReference>
<evidence type="ECO:0000313" key="15">
    <source>
        <dbReference type="Proteomes" id="UP000440004"/>
    </source>
</evidence>
<dbReference type="SUPFAM" id="SSF111331">
    <property type="entry name" value="NAD kinase/diacylglycerol kinase-like"/>
    <property type="match status" value="1"/>
</dbReference>
<proteinExistence type="inferred from homology"/>
<evidence type="ECO:0000256" key="12">
    <source>
        <dbReference type="ARBA" id="ARBA00023264"/>
    </source>
</evidence>
<dbReference type="PANTHER" id="PTHR12358:SF106">
    <property type="entry name" value="LIPID KINASE YEGS"/>
    <property type="match status" value="1"/>
</dbReference>
<dbReference type="GO" id="GO:0046872">
    <property type="term" value="F:metal ion binding"/>
    <property type="evidence" value="ECO:0007669"/>
    <property type="project" value="UniProtKB-KW"/>
</dbReference>
<keyword evidence="5" id="KW-0479">Metal-binding</keyword>
<comment type="caution">
    <text evidence="14">The sequence shown here is derived from an EMBL/GenBank/DDBJ whole genome shotgun (WGS) entry which is preliminary data.</text>
</comment>
<evidence type="ECO:0000256" key="1">
    <source>
        <dbReference type="ARBA" id="ARBA00001946"/>
    </source>
</evidence>
<organism evidence="14 15">
    <name type="scientific">Alkalibaculum sporogenes</name>
    <dbReference type="NCBI Taxonomy" id="2655001"/>
    <lineage>
        <taxon>Bacteria</taxon>
        <taxon>Bacillati</taxon>
        <taxon>Bacillota</taxon>
        <taxon>Clostridia</taxon>
        <taxon>Eubacteriales</taxon>
        <taxon>Eubacteriaceae</taxon>
        <taxon>Alkalibaculum</taxon>
    </lineage>
</organism>
<evidence type="ECO:0000256" key="10">
    <source>
        <dbReference type="ARBA" id="ARBA00023098"/>
    </source>
</evidence>
<keyword evidence="9" id="KW-0460">Magnesium</keyword>
<keyword evidence="7 14" id="KW-0418">Kinase</keyword>
<keyword evidence="10" id="KW-0443">Lipid metabolism</keyword>
<dbReference type="PANTHER" id="PTHR12358">
    <property type="entry name" value="SPHINGOSINE KINASE"/>
    <property type="match status" value="1"/>
</dbReference>
<dbReference type="GO" id="GO:0005524">
    <property type="term" value="F:ATP binding"/>
    <property type="evidence" value="ECO:0007669"/>
    <property type="project" value="UniProtKB-KW"/>
</dbReference>